<accession>A0A3M0CX60</accession>
<sequence length="546" mass="61858">MHRRFCKGLGQAFMILAFLTAPVSGASAPPGYDTLVTLFKDFRAFAPPTVKDGVPDYSADAMAKQHAALGGFMDRLQAIDDSRWPIPRRVDYMLVLAEMRGLDFQHRVIRPWARDPAFYSTTNLGFGPKMHGAMAIPSLPLAPEDLPAFAAKLRAVPAILVHARENLTDPRGDLARLAIEQKRIERNVYDRLAGALAAHHPALVPAAEAARDAAAAFMDWLTGIESELPAHGGIGREQYDWYLKHVLLFPYSWEDMRIIGQREYERAMVFLKLEEHRHRDIPMTAPADSLAEFERRREEADADLLRFLAEDGIMTVPDYLVPVKNEGPYILPADRDPAKPGPFEAPIRRHFFREAEDRDPRPLRAHNVPGHLYDALFIQRDDRPIRGTPLLFFISGTRAEGWAYYLEEMIQQLGFLDDRPKTREINYILQAKRAARVLPELMLHANGWTYAEALHSLTSRTPYWMGPDDAIARFDLELYLRQPGYGIGYYMGKVQLEALMAEVAAAEGRAFELKTFHDRFIGAGVIPISLIRWEMTGKDDQIAAMR</sequence>
<dbReference type="InterPro" id="IPR010281">
    <property type="entry name" value="DUF885"/>
</dbReference>
<dbReference type="OrthoDB" id="7277554at2"/>
<name>A0A3M0CX60_9PROT</name>
<evidence type="ECO:0000313" key="3">
    <source>
        <dbReference type="Proteomes" id="UP000271227"/>
    </source>
</evidence>
<proteinExistence type="predicted"/>
<keyword evidence="3" id="KW-1185">Reference proteome</keyword>
<protein>
    <submittedName>
        <fullName evidence="2">Uncharacterized protein (DUF885 family)</fullName>
    </submittedName>
</protein>
<organism evidence="2 3">
    <name type="scientific">Eilatimonas milleporae</name>
    <dbReference type="NCBI Taxonomy" id="911205"/>
    <lineage>
        <taxon>Bacteria</taxon>
        <taxon>Pseudomonadati</taxon>
        <taxon>Pseudomonadota</taxon>
        <taxon>Alphaproteobacteria</taxon>
        <taxon>Kordiimonadales</taxon>
        <taxon>Kordiimonadaceae</taxon>
        <taxon>Eilatimonas</taxon>
    </lineage>
</organism>
<dbReference type="EMBL" id="REFR01000009">
    <property type="protein sequence ID" value="RMB12089.1"/>
    <property type="molecule type" value="Genomic_DNA"/>
</dbReference>
<dbReference type="Pfam" id="PF05960">
    <property type="entry name" value="DUF885"/>
    <property type="match status" value="1"/>
</dbReference>
<evidence type="ECO:0000256" key="1">
    <source>
        <dbReference type="SAM" id="SignalP"/>
    </source>
</evidence>
<feature type="chain" id="PRO_5018328819" evidence="1">
    <location>
        <begin position="27"/>
        <end position="546"/>
    </location>
</feature>
<reference evidence="2 3" key="1">
    <citation type="submission" date="2018-10" db="EMBL/GenBank/DDBJ databases">
        <title>Genomic Encyclopedia of Archaeal and Bacterial Type Strains, Phase II (KMG-II): from individual species to whole genera.</title>
        <authorList>
            <person name="Goeker M."/>
        </authorList>
    </citation>
    <scope>NUCLEOTIDE SEQUENCE [LARGE SCALE GENOMIC DNA]</scope>
    <source>
        <strain evidence="2 3">DSM 25217</strain>
    </source>
</reference>
<dbReference type="PANTHER" id="PTHR33361">
    <property type="entry name" value="GLR0591 PROTEIN"/>
    <property type="match status" value="1"/>
</dbReference>
<dbReference type="PANTHER" id="PTHR33361:SF2">
    <property type="entry name" value="DUF885 DOMAIN-CONTAINING PROTEIN"/>
    <property type="match status" value="1"/>
</dbReference>
<dbReference type="Proteomes" id="UP000271227">
    <property type="component" value="Unassembled WGS sequence"/>
</dbReference>
<comment type="caution">
    <text evidence="2">The sequence shown here is derived from an EMBL/GenBank/DDBJ whole genome shotgun (WGS) entry which is preliminary data.</text>
</comment>
<keyword evidence="1" id="KW-0732">Signal</keyword>
<dbReference type="InParanoid" id="A0A3M0CX60"/>
<dbReference type="AlphaFoldDB" id="A0A3M0CX60"/>
<gene>
    <name evidence="2" type="ORF">BXY39_0579</name>
</gene>
<dbReference type="RefSeq" id="WP_121937299.1">
    <property type="nucleotide sequence ID" value="NZ_REFR01000009.1"/>
</dbReference>
<evidence type="ECO:0000313" key="2">
    <source>
        <dbReference type="EMBL" id="RMB12089.1"/>
    </source>
</evidence>
<feature type="signal peptide" evidence="1">
    <location>
        <begin position="1"/>
        <end position="26"/>
    </location>
</feature>